<evidence type="ECO:0000313" key="3">
    <source>
        <dbReference type="EMBL" id="TGZ80064.1"/>
    </source>
</evidence>
<feature type="compositionally biased region" description="Acidic residues" evidence="2">
    <location>
        <begin position="179"/>
        <end position="188"/>
    </location>
</feature>
<keyword evidence="4" id="KW-1185">Reference proteome</keyword>
<dbReference type="Proteomes" id="UP000298138">
    <property type="component" value="Unassembled WGS sequence"/>
</dbReference>
<evidence type="ECO:0000256" key="1">
    <source>
        <dbReference type="SAM" id="Coils"/>
    </source>
</evidence>
<dbReference type="InParanoid" id="A0A4S2MU94"/>
<reference evidence="3 4" key="1">
    <citation type="submission" date="2019-04" db="EMBL/GenBank/DDBJ databases">
        <title>Comparative genomics and transcriptomics to analyze fruiting body development in filamentous ascomycetes.</title>
        <authorList>
            <consortium name="DOE Joint Genome Institute"/>
            <person name="Lutkenhaus R."/>
            <person name="Traeger S."/>
            <person name="Breuer J."/>
            <person name="Kuo A."/>
            <person name="Lipzen A."/>
            <person name="Pangilinan J."/>
            <person name="Dilworth D."/>
            <person name="Sandor L."/>
            <person name="Poggeler S."/>
            <person name="Barry K."/>
            <person name="Grigoriev I.V."/>
            <person name="Nowrousian M."/>
        </authorList>
    </citation>
    <scope>NUCLEOTIDE SEQUENCE [LARGE SCALE GENOMIC DNA]</scope>
    <source>
        <strain evidence="3 4">CBS 389.68</strain>
    </source>
</reference>
<feature type="region of interest" description="Disordered" evidence="2">
    <location>
        <begin position="139"/>
        <end position="199"/>
    </location>
</feature>
<gene>
    <name evidence="3" type="ORF">EX30DRAFT_372573</name>
</gene>
<name>A0A4S2MU94_9PEZI</name>
<evidence type="ECO:0000256" key="2">
    <source>
        <dbReference type="SAM" id="MobiDB-lite"/>
    </source>
</evidence>
<organism evidence="3 4">
    <name type="scientific">Ascodesmis nigricans</name>
    <dbReference type="NCBI Taxonomy" id="341454"/>
    <lineage>
        <taxon>Eukaryota</taxon>
        <taxon>Fungi</taxon>
        <taxon>Dikarya</taxon>
        <taxon>Ascomycota</taxon>
        <taxon>Pezizomycotina</taxon>
        <taxon>Pezizomycetes</taxon>
        <taxon>Pezizales</taxon>
        <taxon>Ascodesmidaceae</taxon>
        <taxon>Ascodesmis</taxon>
    </lineage>
</organism>
<feature type="coiled-coil region" evidence="1">
    <location>
        <begin position="329"/>
        <end position="370"/>
    </location>
</feature>
<accession>A0A4S2MU94</accession>
<feature type="region of interest" description="Disordered" evidence="2">
    <location>
        <begin position="59"/>
        <end position="79"/>
    </location>
</feature>
<sequence length="400" mass="45502">MDLAFGNRVLGFVENQLDNIISLFSAEPGGSGPELTKPQVTQLATKVNRLSEVLEQCDSGFRRPPISRPGSRQQGTRSVSVHFENKISITGMDVLEKVKEELQNMGSANEQFDATSQCNPPASTSVHSVLRRATINIVGEAPSSNKDDSSPDPENSNLRLSRTWPIDNRSRREQSTTGDEVDSDDSDFQDDKTSEPLLPHHVPLEEQLMYFRELDIICMNAAYDFYHRYKSELSIVPDRRNQLVVKINIDGPHCQTLPQWTNLLRSLATAKGIKPDMVAQHTSFNGETQSVDEVRHALSKRKDKSDRDMLALVQMARTFCWQLKDWKRCKELDVMYTRLERVIAAANKEKREVKKAAMRQEARLRKLKEAEPGHRLKRANTFDMCANQKRLMDLDTCSWA</sequence>
<evidence type="ECO:0000313" key="4">
    <source>
        <dbReference type="Proteomes" id="UP000298138"/>
    </source>
</evidence>
<dbReference type="AlphaFoldDB" id="A0A4S2MU94"/>
<feature type="compositionally biased region" description="Polar residues" evidence="2">
    <location>
        <begin position="70"/>
        <end position="79"/>
    </location>
</feature>
<dbReference type="OrthoDB" id="5299066at2759"/>
<keyword evidence="1" id="KW-0175">Coiled coil</keyword>
<protein>
    <submittedName>
        <fullName evidence="3">Uncharacterized protein</fullName>
    </submittedName>
</protein>
<dbReference type="EMBL" id="ML220127">
    <property type="protein sequence ID" value="TGZ80064.1"/>
    <property type="molecule type" value="Genomic_DNA"/>
</dbReference>
<proteinExistence type="predicted"/>